<dbReference type="SUPFAM" id="SSF81901">
    <property type="entry name" value="HCP-like"/>
    <property type="match status" value="1"/>
</dbReference>
<evidence type="ECO:0000256" key="1">
    <source>
        <dbReference type="PROSITE-ProRule" id="PRU00339"/>
    </source>
</evidence>
<proteinExistence type="predicted"/>
<protein>
    <recommendedName>
        <fullName evidence="3">Tetratricopeptide repeat protein</fullName>
    </recommendedName>
</protein>
<dbReference type="EMBL" id="MN577573">
    <property type="protein sequence ID" value="QGT51052.1"/>
    <property type="molecule type" value="Genomic_DNA"/>
</dbReference>
<dbReference type="InterPro" id="IPR019734">
    <property type="entry name" value="TPR_rpt"/>
</dbReference>
<reference evidence="2" key="1">
    <citation type="journal article" date="2020" name="J. ISSAAS">
        <title>Lactobacilli and other gastrointestinal microbiota of Peromyscus leucopus, reservoir host for agents of Lyme disease and other zoonoses in North America.</title>
        <authorList>
            <person name="Milovic A."/>
            <person name="Bassam K."/>
            <person name="Shao H."/>
            <person name="Chatzistamou I."/>
            <person name="Tufts D.M."/>
            <person name="Diuk-Wasser M."/>
            <person name="Barbour A.G."/>
        </authorList>
    </citation>
    <scope>NUCLEOTIDE SEQUENCE</scope>
    <source>
        <strain evidence="2">LL40</strain>
    </source>
</reference>
<sequence>MMNWIWRLALAAVLIYIVFKRADICAGIAQIMYGRGHFDKAVKLFDIADKIGSLSPGNKAQLGYYHLRRGELAPARHHLVEASFSSKNKPPMKNSIKAMLALVTWKEGDLETAIEMMEEIPVEQYNSVMYQNLGLLYILHGDKEKALEFNLKGHDYNEDDKVIMDNLAEAYVLNENYEKAAETYETLLATEPHFPEAYYGYGFLLIKLNRDRERALELIKTSLDKRYSFLSLMQREEVEQKYLALRVE</sequence>
<dbReference type="PROSITE" id="PS50005">
    <property type="entry name" value="TPR"/>
    <property type="match status" value="1"/>
</dbReference>
<gene>
    <name evidence="2" type="ORF">Firmicute1046_1280</name>
</gene>
<organism evidence="2">
    <name type="scientific">uncultured Bacillota bacterium</name>
    <dbReference type="NCBI Taxonomy" id="344338"/>
    <lineage>
        <taxon>Bacteria</taxon>
        <taxon>Bacillati</taxon>
        <taxon>Bacillota</taxon>
        <taxon>environmental samples</taxon>
    </lineage>
</organism>
<accession>A0A650ENP4</accession>
<name>A0A650ENP4_9FIRM</name>
<dbReference type="Pfam" id="PF14559">
    <property type="entry name" value="TPR_19"/>
    <property type="match status" value="1"/>
</dbReference>
<dbReference type="SMART" id="SM00028">
    <property type="entry name" value="TPR"/>
    <property type="match status" value="2"/>
</dbReference>
<keyword evidence="1" id="KW-0802">TPR repeat</keyword>
<evidence type="ECO:0008006" key="3">
    <source>
        <dbReference type="Google" id="ProtNLM"/>
    </source>
</evidence>
<dbReference type="InterPro" id="IPR011990">
    <property type="entry name" value="TPR-like_helical_dom_sf"/>
</dbReference>
<feature type="repeat" description="TPR" evidence="1">
    <location>
        <begin position="161"/>
        <end position="194"/>
    </location>
</feature>
<dbReference type="Gene3D" id="1.25.40.10">
    <property type="entry name" value="Tetratricopeptide repeat domain"/>
    <property type="match status" value="1"/>
</dbReference>
<evidence type="ECO:0000313" key="2">
    <source>
        <dbReference type="EMBL" id="QGT51052.1"/>
    </source>
</evidence>
<dbReference type="AlphaFoldDB" id="A0A650ENP4"/>